<organism evidence="2 3">
    <name type="scientific">Undibacterium pigrum</name>
    <dbReference type="NCBI Taxonomy" id="401470"/>
    <lineage>
        <taxon>Bacteria</taxon>
        <taxon>Pseudomonadati</taxon>
        <taxon>Pseudomonadota</taxon>
        <taxon>Betaproteobacteria</taxon>
        <taxon>Burkholderiales</taxon>
        <taxon>Oxalobacteraceae</taxon>
        <taxon>Undibacterium</taxon>
    </lineage>
</organism>
<comment type="caution">
    <text evidence="2">The sequence shown here is derived from an EMBL/GenBank/DDBJ whole genome shotgun (WGS) entry which is preliminary data.</text>
</comment>
<keyword evidence="3" id="KW-1185">Reference proteome</keyword>
<feature type="signal peptide" evidence="1">
    <location>
        <begin position="1"/>
        <end position="23"/>
    </location>
</feature>
<evidence type="ECO:0000313" key="3">
    <source>
        <dbReference type="Proteomes" id="UP000247792"/>
    </source>
</evidence>
<dbReference type="RefSeq" id="WP_110257982.1">
    <property type="nucleotide sequence ID" value="NZ_QJKB01000016.1"/>
</dbReference>
<evidence type="ECO:0000313" key="2">
    <source>
        <dbReference type="EMBL" id="PXX37329.1"/>
    </source>
</evidence>
<evidence type="ECO:0008006" key="4">
    <source>
        <dbReference type="Google" id="ProtNLM"/>
    </source>
</evidence>
<protein>
    <recommendedName>
        <fullName evidence="4">Haem-binding uptake Tiki superfamily ChaN domain-containing protein</fullName>
    </recommendedName>
</protein>
<evidence type="ECO:0000256" key="1">
    <source>
        <dbReference type="SAM" id="SignalP"/>
    </source>
</evidence>
<dbReference type="OrthoDB" id="8890467at2"/>
<proteinExistence type="predicted"/>
<name>A0A318IPD1_9BURK</name>
<sequence>MKMIHIFLTLLSISIFGTAQAKAADCQAEKSLTEVALQNRLIIVDDSHGIVEIPDYLLQVACRLLNNGKPLLIGLEIPASEQEAINNYLQSDGDAYDRMDLLNGIFWHKARKYGMASEAIFSVIETSRKWNKAGLPVMVFAFDQAENSWPVRLQKQESFWGGYRETIMALNINVRARLYPQHTLLILVGGIHARKYAEPKDKYPSMAHTLAQTYPSYTITFSHPEGEAWYCGGQTRETMQCGKQKYPKSRLQTNPAFDVTIALEKISASPPAVDK</sequence>
<reference evidence="2 3" key="1">
    <citation type="submission" date="2018-05" db="EMBL/GenBank/DDBJ databases">
        <title>Genomic Encyclopedia of Type Strains, Phase IV (KMG-IV): sequencing the most valuable type-strain genomes for metagenomic binning, comparative biology and taxonomic classification.</title>
        <authorList>
            <person name="Goeker M."/>
        </authorList>
    </citation>
    <scope>NUCLEOTIDE SEQUENCE [LARGE SCALE GENOMIC DNA]</scope>
    <source>
        <strain evidence="2 3">DSM 19792</strain>
    </source>
</reference>
<accession>A0A318IPD1</accession>
<feature type="chain" id="PRO_5016282830" description="Haem-binding uptake Tiki superfamily ChaN domain-containing protein" evidence="1">
    <location>
        <begin position="24"/>
        <end position="275"/>
    </location>
</feature>
<dbReference type="Proteomes" id="UP000247792">
    <property type="component" value="Unassembled WGS sequence"/>
</dbReference>
<keyword evidence="1" id="KW-0732">Signal</keyword>
<dbReference type="EMBL" id="QJKB01000016">
    <property type="protein sequence ID" value="PXX37329.1"/>
    <property type="molecule type" value="Genomic_DNA"/>
</dbReference>
<dbReference type="AlphaFoldDB" id="A0A318IPD1"/>
<gene>
    <name evidence="2" type="ORF">DFR42_11624</name>
</gene>